<feature type="transmembrane region" description="Helical" evidence="2">
    <location>
        <begin position="424"/>
        <end position="448"/>
    </location>
</feature>
<dbReference type="Pfam" id="PF01554">
    <property type="entry name" value="MatE"/>
    <property type="match status" value="2"/>
</dbReference>
<comment type="similarity">
    <text evidence="1">Belongs to the multi antimicrobial extrusion (MATE) (TC 2.A.66.1) family.</text>
</comment>
<reference evidence="3" key="1">
    <citation type="submission" date="2014-11" db="EMBL/GenBank/DDBJ databases">
        <authorList>
            <person name="Otto D Thomas"/>
            <person name="Naeem Raeece"/>
        </authorList>
    </citation>
    <scope>NUCLEOTIDE SEQUENCE</scope>
</reference>
<feature type="transmembrane region" description="Helical" evidence="2">
    <location>
        <begin position="41"/>
        <end position="61"/>
    </location>
</feature>
<keyword evidence="2" id="KW-0472">Membrane</keyword>
<feature type="transmembrane region" description="Helical" evidence="2">
    <location>
        <begin position="395"/>
        <end position="412"/>
    </location>
</feature>
<dbReference type="AlphaFoldDB" id="A0A0G4GH14"/>
<accession>A0A0G4GH14</accession>
<dbReference type="VEuPathDB" id="CryptoDB:Cvel_21866"/>
<feature type="transmembrane region" description="Helical" evidence="2">
    <location>
        <begin position="86"/>
        <end position="104"/>
    </location>
</feature>
<feature type="transmembrane region" description="Helical" evidence="2">
    <location>
        <begin position="279"/>
        <end position="305"/>
    </location>
</feature>
<feature type="transmembrane region" description="Helical" evidence="2">
    <location>
        <begin position="317"/>
        <end position="340"/>
    </location>
</feature>
<sequence>MSKRAASSDLVHRLLEEGGEVNETVEIASTSPARRNCMSDFWDLLVLSGPIFIVRVSWVIIKTTDTALIGNAAGTEFLAASAASDLWTSSTGVFITASVLGTFCSQAIGAGNKKAAGAWLMTSDVLLSLVQIPVIVAWCCTGEVLKLFGMTEPLVGRAQYFAWVLALSIPVRVYFSNLTQYFQAQSIMYPGTHCSIFAMVLNLALGLVLVCGIGVPDWDGYGFWACPWVTTVVEFLQLVVLWLVYCQIKKLHVECWPEGGWKNWRTHVTGWRLWEYTKLYVPAAFSIASDFWRMSVIGMIAASFGDEQLAVFNSSYRILWISLTFVGSLSGAVSIKLGVALGGGDTRLARRYAAVGGAAAVVVLCVCGVLVIVFARQLGRIFGDDPEMLASYEEIRYPLCAMLVLMNFSVYLEQIPMAMGRTGTIFWAGFLGSWAGQVPGVLFCTQSWRKDLVGLYTGAAAGYGLLCVILLGIIGCTNWKKVAEEAFERAHGGAGESKKADGLVGEEGEEYVSMSPTGDVMPSASSVVMIDEEQARARKV</sequence>
<gene>
    <name evidence="3" type="ORF">Cvel_21866</name>
</gene>
<dbReference type="EMBL" id="CDMZ01001204">
    <property type="protein sequence ID" value="CEM28931.1"/>
    <property type="molecule type" value="Genomic_DNA"/>
</dbReference>
<name>A0A0G4GH14_9ALVE</name>
<dbReference type="InterPro" id="IPR002528">
    <property type="entry name" value="MATE_fam"/>
</dbReference>
<feature type="transmembrane region" description="Helical" evidence="2">
    <location>
        <begin position="352"/>
        <end position="375"/>
    </location>
</feature>
<keyword evidence="2" id="KW-1133">Transmembrane helix</keyword>
<proteinExistence type="inferred from homology"/>
<feature type="transmembrane region" description="Helical" evidence="2">
    <location>
        <begin position="116"/>
        <end position="138"/>
    </location>
</feature>
<dbReference type="GO" id="GO:0015297">
    <property type="term" value="F:antiporter activity"/>
    <property type="evidence" value="ECO:0007669"/>
    <property type="project" value="InterPro"/>
</dbReference>
<dbReference type="GO" id="GO:0016020">
    <property type="term" value="C:membrane"/>
    <property type="evidence" value="ECO:0007669"/>
    <property type="project" value="InterPro"/>
</dbReference>
<evidence type="ECO:0000256" key="2">
    <source>
        <dbReference type="SAM" id="Phobius"/>
    </source>
</evidence>
<feature type="transmembrane region" description="Helical" evidence="2">
    <location>
        <begin position="460"/>
        <end position="479"/>
    </location>
</feature>
<keyword evidence="2" id="KW-0812">Transmembrane</keyword>
<evidence type="ECO:0000313" key="3">
    <source>
        <dbReference type="EMBL" id="CEM28931.1"/>
    </source>
</evidence>
<feature type="transmembrane region" description="Helical" evidence="2">
    <location>
        <begin position="158"/>
        <end position="175"/>
    </location>
</feature>
<dbReference type="GO" id="GO:0042910">
    <property type="term" value="F:xenobiotic transmembrane transporter activity"/>
    <property type="evidence" value="ECO:0007669"/>
    <property type="project" value="InterPro"/>
</dbReference>
<evidence type="ECO:0008006" key="4">
    <source>
        <dbReference type="Google" id="ProtNLM"/>
    </source>
</evidence>
<organism evidence="3">
    <name type="scientific">Chromera velia CCMP2878</name>
    <dbReference type="NCBI Taxonomy" id="1169474"/>
    <lineage>
        <taxon>Eukaryota</taxon>
        <taxon>Sar</taxon>
        <taxon>Alveolata</taxon>
        <taxon>Colpodellida</taxon>
        <taxon>Chromeraceae</taxon>
        <taxon>Chromera</taxon>
    </lineage>
</organism>
<evidence type="ECO:0000256" key="1">
    <source>
        <dbReference type="ARBA" id="ARBA00010199"/>
    </source>
</evidence>
<protein>
    <recommendedName>
        <fullName evidence="4">Multidrug and toxic compound extrusion protein</fullName>
    </recommendedName>
</protein>
<feature type="transmembrane region" description="Helical" evidence="2">
    <location>
        <begin position="196"/>
        <end position="215"/>
    </location>
</feature>
<dbReference type="PANTHER" id="PTHR11206">
    <property type="entry name" value="MULTIDRUG RESISTANCE PROTEIN"/>
    <property type="match status" value="1"/>
</dbReference>
<feature type="transmembrane region" description="Helical" evidence="2">
    <location>
        <begin position="221"/>
        <end position="244"/>
    </location>
</feature>